<dbReference type="AlphaFoldDB" id="A0A8C5B872"/>
<dbReference type="Proteomes" id="UP000694546">
    <property type="component" value="Chromosome 3"/>
</dbReference>
<dbReference type="Ensembl" id="ENSGMOT00000071096.1">
    <property type="protein sequence ID" value="ENSGMOP00000042306.1"/>
    <property type="gene ID" value="ENSGMOG00000023389.1"/>
</dbReference>
<reference evidence="1" key="2">
    <citation type="submission" date="2025-09" db="UniProtKB">
        <authorList>
            <consortium name="Ensembl"/>
        </authorList>
    </citation>
    <scope>IDENTIFICATION</scope>
</reference>
<evidence type="ECO:0000313" key="1">
    <source>
        <dbReference type="Ensembl" id="ENSGMOP00000042306.1"/>
    </source>
</evidence>
<evidence type="ECO:0000313" key="2">
    <source>
        <dbReference type="Proteomes" id="UP000694546"/>
    </source>
</evidence>
<protein>
    <submittedName>
        <fullName evidence="1">Uncharacterized protein</fullName>
    </submittedName>
</protein>
<reference evidence="1" key="1">
    <citation type="submission" date="2025-08" db="UniProtKB">
        <authorList>
            <consortium name="Ensembl"/>
        </authorList>
    </citation>
    <scope>IDENTIFICATION</scope>
</reference>
<dbReference type="GeneTree" id="ENSGT00940000177878"/>
<organism evidence="1 2">
    <name type="scientific">Gadus morhua</name>
    <name type="common">Atlantic cod</name>
    <dbReference type="NCBI Taxonomy" id="8049"/>
    <lineage>
        <taxon>Eukaryota</taxon>
        <taxon>Metazoa</taxon>
        <taxon>Chordata</taxon>
        <taxon>Craniata</taxon>
        <taxon>Vertebrata</taxon>
        <taxon>Euteleostomi</taxon>
        <taxon>Actinopterygii</taxon>
        <taxon>Neopterygii</taxon>
        <taxon>Teleostei</taxon>
        <taxon>Neoteleostei</taxon>
        <taxon>Acanthomorphata</taxon>
        <taxon>Zeiogadaria</taxon>
        <taxon>Gadariae</taxon>
        <taxon>Gadiformes</taxon>
        <taxon>Gadoidei</taxon>
        <taxon>Gadidae</taxon>
        <taxon>Gadus</taxon>
    </lineage>
</organism>
<keyword evidence="2" id="KW-1185">Reference proteome</keyword>
<proteinExistence type="predicted"/>
<sequence length="64" mass="7124">RKMILSWGGERGGGEGWEVRGKCLTVKTTGSDRYTLLSLLMEAVMTGEFTITERTLAFSVDRPK</sequence>
<accession>A0A8C5B872</accession>
<name>A0A8C5B872_GADMO</name>